<dbReference type="AlphaFoldDB" id="A0A4Q2KUV9"/>
<dbReference type="InterPro" id="IPR002295">
    <property type="entry name" value="N4/N6-MTase_EcoPI_Mod-like"/>
</dbReference>
<dbReference type="Proteomes" id="UP000289216">
    <property type="component" value="Unassembled WGS sequence"/>
</dbReference>
<evidence type="ECO:0000256" key="1">
    <source>
        <dbReference type="ARBA" id="ARBA00006594"/>
    </source>
</evidence>
<evidence type="ECO:0000256" key="2">
    <source>
        <dbReference type="ARBA" id="ARBA00022603"/>
    </source>
</evidence>
<reference evidence="6 7" key="1">
    <citation type="submission" date="2019-01" db="EMBL/GenBank/DDBJ databases">
        <title>Fusobacterium necrophorum Isolated From the Uterus of Dairy Cows.</title>
        <authorList>
            <person name="Francis A.M."/>
        </authorList>
    </citation>
    <scope>NUCLEOTIDE SEQUENCE [LARGE SCALE GENOMIC DNA]</scope>
    <source>
        <strain evidence="6 7">KG35</strain>
    </source>
</reference>
<gene>
    <name evidence="6" type="ORF">EPT53_09295</name>
</gene>
<dbReference type="PRINTS" id="PR00506">
    <property type="entry name" value="D21N6MTFRASE"/>
</dbReference>
<sequence length="573" mass="66595">MGNLSQTRRAEMLEYLNHLKEIHTDDESRIALGKIETALTEKKYGLVWEEHEEEVDKKLVHNIPVFREVEAKKIVANENEDFNFLLEGDNLHSLKLLEKTHKGKVDVIYIDPPYNTGNKDFIYDDNYIGSDDGYRHSKWLSFMNERLTIARELLTDDGFILISIDESESSQLKILCDDIFGENNFQTTLHIQVRYAQKSLTEEKDFKPVMEYVFLYSKDYKQFNPKRKEEEYTDEKFIYKINELSKGEDFYIGKQKVTVFKKGEWELEKMEEGSLNGLKETWISGTIYTKMSYGQVFKSVVEPRISEDGLSCLYKVHGRGEDGLGYRYYTGPQRKNAKRGKMYSGMPLNRVEEIKSGKSIRFKPLDTFFDFAADFGNINHEGGVTFNSGKKPVKMLKSFIDFSQNNSGVILDYFAGSGTTGQAVMQLNKEDGGNRKYILCTNNENNICEKITYKRIKNIQKELPHNLKYYKTEFIPKLSEDEEILSSKLLGYIKEMVELENMCEIDGITRRIILSDEDLNIALSEMEESGVLYIPSFILLTNEIKDSIEERKLEVVTIPDYYFTEELREVNEL</sequence>
<dbReference type="Pfam" id="PF01555">
    <property type="entry name" value="N6_N4_Mtase"/>
    <property type="match status" value="1"/>
</dbReference>
<comment type="similarity">
    <text evidence="1">Belongs to the N(4)/N(6)-methyltransferase family.</text>
</comment>
<evidence type="ECO:0000256" key="4">
    <source>
        <dbReference type="ARBA" id="ARBA00022691"/>
    </source>
</evidence>
<dbReference type="GO" id="GO:0008170">
    <property type="term" value="F:N-methyltransferase activity"/>
    <property type="evidence" value="ECO:0007669"/>
    <property type="project" value="InterPro"/>
</dbReference>
<comment type="caution">
    <text evidence="6">The sequence shown here is derived from an EMBL/GenBank/DDBJ whole genome shotgun (WGS) entry which is preliminary data.</text>
</comment>
<evidence type="ECO:0000259" key="5">
    <source>
        <dbReference type="Pfam" id="PF01555"/>
    </source>
</evidence>
<dbReference type="SUPFAM" id="SSF53335">
    <property type="entry name" value="S-adenosyl-L-methionine-dependent methyltransferases"/>
    <property type="match status" value="1"/>
</dbReference>
<protein>
    <submittedName>
        <fullName evidence="6">Site-specific DNA-methyltransferase</fullName>
    </submittedName>
</protein>
<proteinExistence type="inferred from homology"/>
<keyword evidence="2 6" id="KW-0489">Methyltransferase</keyword>
<keyword evidence="3 6" id="KW-0808">Transferase</keyword>
<evidence type="ECO:0000313" key="6">
    <source>
        <dbReference type="EMBL" id="RXZ68597.1"/>
    </source>
</evidence>
<keyword evidence="4" id="KW-0949">S-adenosyl-L-methionine</keyword>
<dbReference type="RefSeq" id="WP_129491600.1">
    <property type="nucleotide sequence ID" value="NZ_SBAP01000025.1"/>
</dbReference>
<evidence type="ECO:0000313" key="7">
    <source>
        <dbReference type="Proteomes" id="UP000289216"/>
    </source>
</evidence>
<name>A0A4Q2KUV9_9FUSO</name>
<evidence type="ECO:0000256" key="3">
    <source>
        <dbReference type="ARBA" id="ARBA00022679"/>
    </source>
</evidence>
<accession>A0A4Q2KUV9</accession>
<feature type="domain" description="DNA methylase N-4/N-6" evidence="5">
    <location>
        <begin position="105"/>
        <end position="447"/>
    </location>
</feature>
<dbReference type="InterPro" id="IPR002052">
    <property type="entry name" value="DNA_methylase_N6_adenine_CS"/>
</dbReference>
<dbReference type="GO" id="GO:0003677">
    <property type="term" value="F:DNA binding"/>
    <property type="evidence" value="ECO:0007669"/>
    <property type="project" value="InterPro"/>
</dbReference>
<dbReference type="PROSITE" id="PS00092">
    <property type="entry name" value="N6_MTASE"/>
    <property type="match status" value="1"/>
</dbReference>
<dbReference type="GO" id="GO:0032259">
    <property type="term" value="P:methylation"/>
    <property type="evidence" value="ECO:0007669"/>
    <property type="project" value="UniProtKB-KW"/>
</dbReference>
<organism evidence="6 7">
    <name type="scientific">Fusobacterium necrophorum</name>
    <dbReference type="NCBI Taxonomy" id="859"/>
    <lineage>
        <taxon>Bacteria</taxon>
        <taxon>Fusobacteriati</taxon>
        <taxon>Fusobacteriota</taxon>
        <taxon>Fusobacteriia</taxon>
        <taxon>Fusobacteriales</taxon>
        <taxon>Fusobacteriaceae</taxon>
        <taxon>Fusobacterium</taxon>
    </lineage>
</organism>
<dbReference type="Gene3D" id="3.40.50.150">
    <property type="entry name" value="Vaccinia Virus protein VP39"/>
    <property type="match status" value="1"/>
</dbReference>
<dbReference type="EMBL" id="SBAP01000025">
    <property type="protein sequence ID" value="RXZ68597.1"/>
    <property type="molecule type" value="Genomic_DNA"/>
</dbReference>
<dbReference type="InterPro" id="IPR002941">
    <property type="entry name" value="DNA_methylase_N4/N6"/>
</dbReference>
<dbReference type="InterPro" id="IPR029063">
    <property type="entry name" value="SAM-dependent_MTases_sf"/>
</dbReference>